<keyword evidence="4" id="KW-1185">Reference proteome</keyword>
<dbReference type="RefSeq" id="WP_305112542.1">
    <property type="nucleotide sequence ID" value="NZ_JAUTIX010000008.1"/>
</dbReference>
<gene>
    <name evidence="3" type="ORF">Q7X28_19355</name>
</gene>
<dbReference type="PANTHER" id="PTHR18964">
    <property type="entry name" value="ROK (REPRESSOR, ORF, KINASE) FAMILY"/>
    <property type="match status" value="1"/>
</dbReference>
<sequence>MNAATVWRALRSATAEGIRVTEISRTTGLSRPAVTRALMTLDHAGLVESIEETDRLAVGRPAVRYAFRADTGYVAGIDVGPHKILVVIADLRGRPIAEHRVGLPLAATGNTIATQLESALAEAMAAAEIARSDLWGIAIGTPGVVDHARGEVALAPSIPRWSGRPMLASLEKWADCTIVIDNDANMAALAEYRHGDQPASLLFIHWGERVGAGMILDGRIHRGAHSAAGELGFINVGTSLDDEVPPIATERLGSFEYMVGAEELLRLARTRATPDVSARINDEGSLVPLFEAADAGEPRAVEIVDLIARRFARGVAMYTLVFDPDEVVIGGGLSRGGPTLFAAIDRYLQPQLLHPVEIRTSPLHDSGVAVGATYVALDRAEARILARIDEIVTGDK</sequence>
<dbReference type="InterPro" id="IPR000600">
    <property type="entry name" value="ROK"/>
</dbReference>
<dbReference type="Gene3D" id="3.30.420.40">
    <property type="match status" value="2"/>
</dbReference>
<dbReference type="InterPro" id="IPR036390">
    <property type="entry name" value="WH_DNA-bd_sf"/>
</dbReference>
<protein>
    <submittedName>
        <fullName evidence="3">ROK family protein</fullName>
    </submittedName>
</protein>
<dbReference type="Gene3D" id="1.10.10.10">
    <property type="entry name" value="Winged helix-like DNA-binding domain superfamily/Winged helix DNA-binding domain"/>
    <property type="match status" value="1"/>
</dbReference>
<proteinExistence type="inferred from homology"/>
<feature type="domain" description="HTH iclR-type" evidence="2">
    <location>
        <begin position="8"/>
        <end position="48"/>
    </location>
</feature>
<reference evidence="3" key="1">
    <citation type="submission" date="2023-08" db="EMBL/GenBank/DDBJ databases">
        <title>The draft genome of Tsukamurella strandjordii strain 050030.</title>
        <authorList>
            <person name="Zhao F."/>
            <person name="Feng Y."/>
            <person name="Zong Z."/>
        </authorList>
    </citation>
    <scope>NUCLEOTIDE SEQUENCE</scope>
    <source>
        <strain evidence="3">050030</strain>
    </source>
</reference>
<evidence type="ECO:0000313" key="3">
    <source>
        <dbReference type="EMBL" id="MDP0400079.1"/>
    </source>
</evidence>
<dbReference type="GO" id="GO:0003677">
    <property type="term" value="F:DNA binding"/>
    <property type="evidence" value="ECO:0007669"/>
    <property type="project" value="InterPro"/>
</dbReference>
<dbReference type="SUPFAM" id="SSF46785">
    <property type="entry name" value="Winged helix' DNA-binding domain"/>
    <property type="match status" value="1"/>
</dbReference>
<name>A0AA90NLV9_9ACTN</name>
<comment type="caution">
    <text evidence="3">The sequence shown here is derived from an EMBL/GenBank/DDBJ whole genome shotgun (WGS) entry which is preliminary data.</text>
</comment>
<dbReference type="InterPro" id="IPR043129">
    <property type="entry name" value="ATPase_NBD"/>
</dbReference>
<dbReference type="Pfam" id="PF09339">
    <property type="entry name" value="HTH_IclR"/>
    <property type="match status" value="1"/>
</dbReference>
<dbReference type="EMBL" id="JAUTIX010000008">
    <property type="protein sequence ID" value="MDP0400079.1"/>
    <property type="molecule type" value="Genomic_DNA"/>
</dbReference>
<evidence type="ECO:0000259" key="2">
    <source>
        <dbReference type="Pfam" id="PF09339"/>
    </source>
</evidence>
<dbReference type="AlphaFoldDB" id="A0AA90NLV9"/>
<dbReference type="Proteomes" id="UP001178281">
    <property type="component" value="Unassembled WGS sequence"/>
</dbReference>
<organism evidence="3 4">
    <name type="scientific">Tsukamurella strandjordii</name>
    <dbReference type="NCBI Taxonomy" id="147577"/>
    <lineage>
        <taxon>Bacteria</taxon>
        <taxon>Bacillati</taxon>
        <taxon>Actinomycetota</taxon>
        <taxon>Actinomycetes</taxon>
        <taxon>Mycobacteriales</taxon>
        <taxon>Tsukamurellaceae</taxon>
        <taxon>Tsukamurella</taxon>
    </lineage>
</organism>
<dbReference type="InterPro" id="IPR036388">
    <property type="entry name" value="WH-like_DNA-bd_sf"/>
</dbReference>
<dbReference type="InterPro" id="IPR005471">
    <property type="entry name" value="Tscrpt_reg_IclR_N"/>
</dbReference>
<dbReference type="PANTHER" id="PTHR18964:SF149">
    <property type="entry name" value="BIFUNCTIONAL UDP-N-ACETYLGLUCOSAMINE 2-EPIMERASE_N-ACETYLMANNOSAMINE KINASE"/>
    <property type="match status" value="1"/>
</dbReference>
<evidence type="ECO:0000313" key="4">
    <source>
        <dbReference type="Proteomes" id="UP001178281"/>
    </source>
</evidence>
<dbReference type="SUPFAM" id="SSF53067">
    <property type="entry name" value="Actin-like ATPase domain"/>
    <property type="match status" value="1"/>
</dbReference>
<dbReference type="Pfam" id="PF00480">
    <property type="entry name" value="ROK"/>
    <property type="match status" value="1"/>
</dbReference>
<accession>A0AA90NLV9</accession>
<comment type="similarity">
    <text evidence="1">Belongs to the ROK (NagC/XylR) family.</text>
</comment>
<dbReference type="GO" id="GO:0006355">
    <property type="term" value="P:regulation of DNA-templated transcription"/>
    <property type="evidence" value="ECO:0007669"/>
    <property type="project" value="InterPro"/>
</dbReference>
<evidence type="ECO:0000256" key="1">
    <source>
        <dbReference type="ARBA" id="ARBA00006479"/>
    </source>
</evidence>